<dbReference type="Proteomes" id="UP001311232">
    <property type="component" value="Unassembled WGS sequence"/>
</dbReference>
<protein>
    <recommendedName>
        <fullName evidence="21">Protogenin</fullName>
    </recommendedName>
</protein>
<dbReference type="FunFam" id="2.60.40.10:FF:000299">
    <property type="entry name" value="protogenin isoform X2"/>
    <property type="match status" value="1"/>
</dbReference>
<dbReference type="FunFam" id="2.60.40.10:FF:000930">
    <property type="entry name" value="immunoglobulin superfamily DCC subclass member 3"/>
    <property type="match status" value="1"/>
</dbReference>
<dbReference type="Pfam" id="PF00041">
    <property type="entry name" value="fn3"/>
    <property type="match status" value="5"/>
</dbReference>
<evidence type="ECO:0000256" key="9">
    <source>
        <dbReference type="ARBA" id="ARBA00023054"/>
    </source>
</evidence>
<proteinExistence type="inferred from homology"/>
<feature type="region of interest" description="Disordered" evidence="15">
    <location>
        <begin position="1076"/>
        <end position="1157"/>
    </location>
</feature>
<dbReference type="InterPro" id="IPR007110">
    <property type="entry name" value="Ig-like_dom"/>
</dbReference>
<dbReference type="Gene3D" id="2.60.40.10">
    <property type="entry name" value="Immunoglobulins"/>
    <property type="match status" value="9"/>
</dbReference>
<feature type="coiled-coil region" evidence="14">
    <location>
        <begin position="1527"/>
        <end position="1707"/>
    </location>
</feature>
<keyword evidence="13" id="KW-0393">Immunoglobulin domain</keyword>
<dbReference type="InterPro" id="IPR036179">
    <property type="entry name" value="Ig-like_dom_sf"/>
</dbReference>
<dbReference type="PROSITE" id="PS50835">
    <property type="entry name" value="IG_LIKE"/>
    <property type="match status" value="4"/>
</dbReference>
<keyword evidence="11" id="KW-1015">Disulfide bond</keyword>
<evidence type="ECO:0000256" key="2">
    <source>
        <dbReference type="ARBA" id="ARBA00004167"/>
    </source>
</evidence>
<evidence type="ECO:0000256" key="14">
    <source>
        <dbReference type="SAM" id="Coils"/>
    </source>
</evidence>
<evidence type="ECO:0000256" key="10">
    <source>
        <dbReference type="ARBA" id="ARBA00023136"/>
    </source>
</evidence>
<comment type="function">
    <text evidence="1">May play a role in anteroposterior axis elongation.</text>
</comment>
<evidence type="ECO:0000256" key="7">
    <source>
        <dbReference type="ARBA" id="ARBA00022737"/>
    </source>
</evidence>
<evidence type="ECO:0000256" key="5">
    <source>
        <dbReference type="ARBA" id="ARBA00022692"/>
    </source>
</evidence>
<dbReference type="Pfam" id="PF13927">
    <property type="entry name" value="Ig_3"/>
    <property type="match status" value="1"/>
</dbReference>
<reference evidence="19 20" key="1">
    <citation type="submission" date="2021-06" db="EMBL/GenBank/DDBJ databases">
        <authorList>
            <person name="Palmer J.M."/>
        </authorList>
    </citation>
    <scope>NUCLEOTIDE SEQUENCE [LARGE SCALE GENOMIC DNA]</scope>
    <source>
        <strain evidence="19 20">MEX-2019</strain>
        <tissue evidence="19">Muscle</tissue>
    </source>
</reference>
<evidence type="ECO:0000313" key="20">
    <source>
        <dbReference type="Proteomes" id="UP001311232"/>
    </source>
</evidence>
<keyword evidence="7" id="KW-0677">Repeat</keyword>
<accession>A0AAV9RRQ1</accession>
<dbReference type="InterPro" id="IPR003599">
    <property type="entry name" value="Ig_sub"/>
</dbReference>
<organism evidence="19 20">
    <name type="scientific">Crenichthys baileyi</name>
    <name type="common">White River springfish</name>
    <dbReference type="NCBI Taxonomy" id="28760"/>
    <lineage>
        <taxon>Eukaryota</taxon>
        <taxon>Metazoa</taxon>
        <taxon>Chordata</taxon>
        <taxon>Craniata</taxon>
        <taxon>Vertebrata</taxon>
        <taxon>Euteleostomi</taxon>
        <taxon>Actinopterygii</taxon>
        <taxon>Neopterygii</taxon>
        <taxon>Teleostei</taxon>
        <taxon>Neoteleostei</taxon>
        <taxon>Acanthomorphata</taxon>
        <taxon>Ovalentaria</taxon>
        <taxon>Atherinomorphae</taxon>
        <taxon>Cyprinodontiformes</taxon>
        <taxon>Goodeidae</taxon>
        <taxon>Crenichthys</taxon>
    </lineage>
</organism>
<feature type="transmembrane region" description="Helical" evidence="16">
    <location>
        <begin position="12"/>
        <end position="33"/>
    </location>
</feature>
<evidence type="ECO:0000256" key="1">
    <source>
        <dbReference type="ARBA" id="ARBA00002140"/>
    </source>
</evidence>
<keyword evidence="8 16" id="KW-1133">Transmembrane helix</keyword>
<dbReference type="EMBL" id="JAHHUM010001472">
    <property type="protein sequence ID" value="KAK5611560.1"/>
    <property type="molecule type" value="Genomic_DNA"/>
</dbReference>
<evidence type="ECO:0008006" key="21">
    <source>
        <dbReference type="Google" id="ProtNLM"/>
    </source>
</evidence>
<feature type="transmembrane region" description="Helical" evidence="16">
    <location>
        <begin position="941"/>
        <end position="961"/>
    </location>
</feature>
<keyword evidence="9 14" id="KW-0175">Coiled coil</keyword>
<dbReference type="GO" id="GO:0016020">
    <property type="term" value="C:membrane"/>
    <property type="evidence" value="ECO:0007669"/>
    <property type="project" value="UniProtKB-SubCell"/>
</dbReference>
<gene>
    <name evidence="19" type="ORF">CRENBAI_014927</name>
</gene>
<dbReference type="SMART" id="SM00409">
    <property type="entry name" value="IG"/>
    <property type="match status" value="4"/>
</dbReference>
<feature type="domain" description="Ig-like" evidence="17">
    <location>
        <begin position="318"/>
        <end position="402"/>
    </location>
</feature>
<sequence length="2041" mass="228477">MAPLKGKSYQRLLLFAIFLPISGVLSFSELFFVKEPHDVTAMRKEAVILDCLARGEAPIDVRWLRNGVRLVENERVYLLSNSSLFISEVESRRGDKSDEGCYQCLAQNKYGTILSQKAHLTIASMSSFALQPTSVVVTEGSVARFSCKISAHPPPIITWEFNRVTLPLSTDRITVLPSGVLQIQGVQQTDAGHYRCVATNIASRRRSIEATLTVTPAPGPMLRQRPRIIAGPQNISVSLHQSAILECLATGNPRPLISWSRADSKSIDVYNTKVLGNGNLIITDIKPQHGGVYMCRATTPGTRNYTVASANITVLAPPSFVEWPESLTRPRAGTARFVCQAEGAPAPQITWFKNGEKVHSNGRIKMYHSKLVINQIILEDDAIYQCQAENGLGSVLSMARLIVVMSEDRPSAPRNIQADTVSSSAILLAWERPQYNSDKVIAYSVHYMKAEGLNNEEYQVVIGNDTTRYIIDDLEPARNYTFYVVAYMPMGASRMSDHVFQHTLEDVPLQAPEISLTSRSPTDIQVSWQPLPLKLSRGRVSNYRLSYRTSSESAVSQIELPGEKTHHLLENLQPDTIYLLRLVAATSVGWGEQSAWTSHRTPKASSAQVPLAPELYLEPLNCTTISARWHLTPRNSASVRGYKLFYHEERQPESAPLQLQASAYKHTIGGLDPRKKYHVKLLAYSAVGDGYQADQTISTPGCVSVRDRLVPPPPPPHNVQARSNSTSDVFLYWGRPAFTSSHAVNYTVRCNPVGLQNASLVLYLQTGEQRLLVRDLEPNTKYEFAVRLHIDQLSSPWSPVVYQTTFPEAPTLPPSNIKVTLIEVDTALVSWKLPEEPNVVVTHYTILYASRNDWIGGKWQVLQREGSITMALLENLSPGQVYVVKVSASNAMGDGPFSNVVELTVRADLSPGHDIGPSRGSTHSTGFSDGFYHLDQKSMTGISVGVCIALTCIIICAFIIVCRGKNRKLSVVKTYREDEGLSAAAAIHVGAEGEAQNAEVTMPMMIRGHFVDAKGGTNLIINSNGPVQPNTDKKKKWSFFRSEVKQDRIIVQDKRNATLSYLPGATVLTYEEELSPNHSTTLQDLLGHPGDTEGSSNSEGSHETGDSGRFSHDETELTNSGPNSRPPSLTDEDGGDLDCSGSAGEQSELLERNPSDLKLKESVDAGCSHQEAQRSSQSGLSGVAVCESLSVGFCNNCGAACKQPCGRCAQNAEPCLLLTSMSDTSSETESSCGWTIISNEGSDIETLGSEALGEIGAELLERPTLEEPQASVSAALCVEEKAAVTLGDTLGEQTGDDTLCSPEAGDGAAIREHVFSSSDHSDIVTLRDLKEGEHAEEEEEAASTEEHYLGTSSSSHYTFTAIETAFPAQQAAVTNSSSSEDEVRRSSSPILRRRRVRKNTASIATDPEEEEELSKSWSSEAEEKEEQQQADWEEVAPNAAHEDREQDRGGKVLNKCILLALIIAVSMGFGHFYGTAQIQEKQITVEKARGVEHTDVRDLLKRHIRDQHLTKQRSDLSQDDLHEQQVIDLLSEVIEKVKKENQELKAKHVHIKVQRDYLEKMLKKTEDERTNVMSQQQSLTDENIELRSSLEREEKSLSILQEELRSLRSNMRDLEARGAGVDLLKEQLEEEQQMIRDFQVQREDMMAEAHMLKKKLERERKVTEDLRRELSALRGQVSESGKERGPEADLEKHLMELEKRLSFEQQRSDLWERLYVETKEEKAKGDRETKVKRTKQGMTGKVRETFDAVKNSTKEFVHHHKEQIKKAKEAVKENLRKFSDSVKSTFRHFKDSASTFINKAQGFYNKKYDKTNTEESWQHRTQKPRPRHKSASFQNNRNTRKSAGKVLKDQDESNQRSSMKGCTGVFDCAYQESMSVFNKATDPIRADEFNLLLQSYLQQEVDHFYHWNELETFINGFFHNGLFIHDRMLFTDFVSRVENYLTDMHDYHGLQDDVFGDLDDYIYRHFFGEGHTERYGPRAPFQRPDTDSKEDWRARHQQRKQPRGGSRPHCARRWSQSGRNADRHMADVKIELGPMPFDPKY</sequence>
<dbReference type="InterPro" id="IPR013098">
    <property type="entry name" value="Ig_I-set"/>
</dbReference>
<keyword evidence="6" id="KW-0732">Signal</keyword>
<evidence type="ECO:0000259" key="18">
    <source>
        <dbReference type="PROSITE" id="PS50853"/>
    </source>
</evidence>
<evidence type="ECO:0000313" key="19">
    <source>
        <dbReference type="EMBL" id="KAK5611560.1"/>
    </source>
</evidence>
<dbReference type="Gene3D" id="1.20.120.20">
    <property type="entry name" value="Apolipoprotein"/>
    <property type="match status" value="1"/>
</dbReference>
<dbReference type="FunFam" id="2.60.40.10:FF:000456">
    <property type="entry name" value="protogenin isoform X2"/>
    <property type="match status" value="1"/>
</dbReference>
<dbReference type="GO" id="GO:0050768">
    <property type="term" value="P:negative regulation of neurogenesis"/>
    <property type="evidence" value="ECO:0007669"/>
    <property type="project" value="UniProtKB-ARBA"/>
</dbReference>
<dbReference type="SMART" id="SM00060">
    <property type="entry name" value="FN3"/>
    <property type="match status" value="5"/>
</dbReference>
<evidence type="ECO:0000256" key="15">
    <source>
        <dbReference type="SAM" id="MobiDB-lite"/>
    </source>
</evidence>
<evidence type="ECO:0000256" key="4">
    <source>
        <dbReference type="ARBA" id="ARBA00022473"/>
    </source>
</evidence>
<feature type="domain" description="Fibronectin type-III" evidence="18">
    <location>
        <begin position="412"/>
        <end position="506"/>
    </location>
</feature>
<dbReference type="PANTHER" id="PTHR28638">
    <property type="entry name" value="CELL CYCLE PROGRESSION PROTEIN 1"/>
    <property type="match status" value="1"/>
</dbReference>
<dbReference type="InterPro" id="IPR003961">
    <property type="entry name" value="FN3_dom"/>
</dbReference>
<comment type="similarity">
    <text evidence="3">Belongs to the immunoglobulin superfamily. DCC family.</text>
</comment>
<keyword evidence="20" id="KW-1185">Reference proteome</keyword>
<feature type="domain" description="Fibronectin type-III" evidence="18">
    <location>
        <begin position="715"/>
        <end position="808"/>
    </location>
</feature>
<name>A0AAV9RRQ1_9TELE</name>
<dbReference type="FunFam" id="2.60.40.10:FF:000828">
    <property type="entry name" value="Protogenin"/>
    <property type="match status" value="1"/>
</dbReference>
<evidence type="ECO:0000256" key="3">
    <source>
        <dbReference type="ARBA" id="ARBA00009588"/>
    </source>
</evidence>
<evidence type="ECO:0000256" key="13">
    <source>
        <dbReference type="ARBA" id="ARBA00023319"/>
    </source>
</evidence>
<feature type="region of interest" description="Disordered" evidence="15">
    <location>
        <begin position="1813"/>
        <end position="1859"/>
    </location>
</feature>
<evidence type="ECO:0000256" key="12">
    <source>
        <dbReference type="ARBA" id="ARBA00023180"/>
    </source>
</evidence>
<dbReference type="PROSITE" id="PS50853">
    <property type="entry name" value="FN3"/>
    <property type="match status" value="5"/>
</dbReference>
<feature type="domain" description="Fibronectin type-III" evidence="18">
    <location>
        <begin position="813"/>
        <end position="908"/>
    </location>
</feature>
<comment type="subcellular location">
    <subcellularLocation>
        <location evidence="2">Membrane</location>
        <topology evidence="2">Single-pass membrane protein</topology>
    </subcellularLocation>
</comment>
<feature type="compositionally biased region" description="Acidic residues" evidence="15">
    <location>
        <begin position="1334"/>
        <end position="1343"/>
    </location>
</feature>
<evidence type="ECO:0000256" key="8">
    <source>
        <dbReference type="ARBA" id="ARBA00022989"/>
    </source>
</evidence>
<dbReference type="SMART" id="SM00408">
    <property type="entry name" value="IGc2"/>
    <property type="match status" value="4"/>
</dbReference>
<dbReference type="FunFam" id="2.60.40.10:FF:000455">
    <property type="entry name" value="Protogenin A"/>
    <property type="match status" value="1"/>
</dbReference>
<keyword evidence="4" id="KW-0217">Developmental protein</keyword>
<feature type="region of interest" description="Disordered" evidence="15">
    <location>
        <begin position="1974"/>
        <end position="2041"/>
    </location>
</feature>
<evidence type="ECO:0000259" key="17">
    <source>
        <dbReference type="PROSITE" id="PS50835"/>
    </source>
</evidence>
<dbReference type="Pfam" id="PF07679">
    <property type="entry name" value="I-set"/>
    <property type="match status" value="3"/>
</dbReference>
<feature type="region of interest" description="Disordered" evidence="15">
    <location>
        <begin position="1331"/>
        <end position="1352"/>
    </location>
</feature>
<dbReference type="SUPFAM" id="SSF48726">
    <property type="entry name" value="Immunoglobulin"/>
    <property type="match status" value="4"/>
</dbReference>
<feature type="region of interest" description="Disordered" evidence="15">
    <location>
        <begin position="1370"/>
        <end position="1447"/>
    </location>
</feature>
<feature type="compositionally biased region" description="Basic and acidic residues" evidence="15">
    <location>
        <begin position="1100"/>
        <end position="1115"/>
    </location>
</feature>
<dbReference type="InterPro" id="IPR013783">
    <property type="entry name" value="Ig-like_fold"/>
</dbReference>
<feature type="domain" description="Fibronectin type-III" evidence="18">
    <location>
        <begin position="609"/>
        <end position="708"/>
    </location>
</feature>
<dbReference type="FunFam" id="2.60.40.10:FF:000551">
    <property type="entry name" value="Protogenin A"/>
    <property type="match status" value="1"/>
</dbReference>
<keyword evidence="12" id="KW-0325">Glycoprotein</keyword>
<evidence type="ECO:0000256" key="11">
    <source>
        <dbReference type="ARBA" id="ARBA00023157"/>
    </source>
</evidence>
<feature type="domain" description="Fibronectin type-III" evidence="18">
    <location>
        <begin position="508"/>
        <end position="604"/>
    </location>
</feature>
<keyword evidence="10 16" id="KW-0472">Membrane</keyword>
<comment type="caution">
    <text evidence="19">The sequence shown here is derived from an EMBL/GenBank/DDBJ whole genome shotgun (WGS) entry which is preliminary data.</text>
</comment>
<dbReference type="CDD" id="cd00063">
    <property type="entry name" value="FN3"/>
    <property type="match status" value="5"/>
</dbReference>
<keyword evidence="5 16" id="KW-0812">Transmembrane</keyword>
<evidence type="ECO:0000256" key="16">
    <source>
        <dbReference type="SAM" id="Phobius"/>
    </source>
</evidence>
<feature type="domain" description="Ig-like" evidence="17">
    <location>
        <begin position="126"/>
        <end position="213"/>
    </location>
</feature>
<feature type="domain" description="Ig-like" evidence="17">
    <location>
        <begin position="20"/>
        <end position="121"/>
    </location>
</feature>
<feature type="domain" description="Ig-like" evidence="17">
    <location>
        <begin position="226"/>
        <end position="313"/>
    </location>
</feature>
<dbReference type="PANTHER" id="PTHR28638:SF2">
    <property type="entry name" value="CELL CYCLE PROGRESSION PROTEIN 1"/>
    <property type="match status" value="1"/>
</dbReference>
<feature type="compositionally biased region" description="Polar residues" evidence="15">
    <location>
        <begin position="1117"/>
        <end position="1127"/>
    </location>
</feature>
<dbReference type="SUPFAM" id="SSF49265">
    <property type="entry name" value="Fibronectin type III"/>
    <property type="match status" value="3"/>
</dbReference>
<dbReference type="InterPro" id="IPR003598">
    <property type="entry name" value="Ig_sub2"/>
</dbReference>
<dbReference type="InterPro" id="IPR036116">
    <property type="entry name" value="FN3_sf"/>
</dbReference>
<feature type="compositionally biased region" description="Basic and acidic residues" evidence="15">
    <location>
        <begin position="1984"/>
        <end position="1994"/>
    </location>
</feature>
<feature type="transmembrane region" description="Helical" evidence="16">
    <location>
        <begin position="1452"/>
        <end position="1473"/>
    </location>
</feature>
<feature type="compositionally biased region" description="Basic residues" evidence="15">
    <location>
        <begin position="1820"/>
        <end position="1830"/>
    </location>
</feature>
<dbReference type="FunFam" id="2.60.40.10:FF:000189">
    <property type="entry name" value="Neogenin isoform 3"/>
    <property type="match status" value="1"/>
</dbReference>
<evidence type="ECO:0000256" key="6">
    <source>
        <dbReference type="ARBA" id="ARBA00022729"/>
    </source>
</evidence>
<dbReference type="InterPro" id="IPR051990">
    <property type="entry name" value="CCPG1/PBIP1"/>
</dbReference>
<feature type="compositionally biased region" description="Basic and acidic residues" evidence="15">
    <location>
        <begin position="2020"/>
        <end position="2030"/>
    </location>
</feature>